<dbReference type="AlphaFoldDB" id="A0A9D3M054"/>
<dbReference type="Proteomes" id="UP001044222">
    <property type="component" value="Chromosome 14"/>
</dbReference>
<name>A0A9D3M054_ANGAN</name>
<evidence type="ECO:0000313" key="2">
    <source>
        <dbReference type="Proteomes" id="UP001044222"/>
    </source>
</evidence>
<evidence type="ECO:0000313" key="1">
    <source>
        <dbReference type="EMBL" id="KAG5835898.1"/>
    </source>
</evidence>
<gene>
    <name evidence="1" type="ORF">ANANG_G00248880</name>
</gene>
<proteinExistence type="predicted"/>
<keyword evidence="2" id="KW-1185">Reference proteome</keyword>
<protein>
    <submittedName>
        <fullName evidence="1">Uncharacterized protein</fullName>
    </submittedName>
</protein>
<comment type="caution">
    <text evidence="1">The sequence shown here is derived from an EMBL/GenBank/DDBJ whole genome shotgun (WGS) entry which is preliminary data.</text>
</comment>
<sequence>MCLSTDKNKISPGIFAPEHNRRSVTAMKTAYRSNETSQKKTSCVSATNKLTYFVCSLPIKDPKQNFNWNMMLWSNETKTSHTHQKCRQHQKMDT</sequence>
<dbReference type="EMBL" id="JAFIRN010000014">
    <property type="protein sequence ID" value="KAG5835898.1"/>
    <property type="molecule type" value="Genomic_DNA"/>
</dbReference>
<accession>A0A9D3M054</accession>
<reference evidence="1" key="1">
    <citation type="submission" date="2021-01" db="EMBL/GenBank/DDBJ databases">
        <title>A chromosome-scale assembly of European eel, Anguilla anguilla.</title>
        <authorList>
            <person name="Henkel C."/>
            <person name="Jong-Raadsen S.A."/>
            <person name="Dufour S."/>
            <person name="Weltzien F.-A."/>
            <person name="Palstra A.P."/>
            <person name="Pelster B."/>
            <person name="Spaink H.P."/>
            <person name="Van Den Thillart G.E."/>
            <person name="Jansen H."/>
            <person name="Zahm M."/>
            <person name="Klopp C."/>
            <person name="Cedric C."/>
            <person name="Louis A."/>
            <person name="Berthelot C."/>
            <person name="Parey E."/>
            <person name="Roest Crollius H."/>
            <person name="Montfort J."/>
            <person name="Robinson-Rechavi M."/>
            <person name="Bucao C."/>
            <person name="Bouchez O."/>
            <person name="Gislard M."/>
            <person name="Lluch J."/>
            <person name="Milhes M."/>
            <person name="Lampietro C."/>
            <person name="Lopez Roques C."/>
            <person name="Donnadieu C."/>
            <person name="Braasch I."/>
            <person name="Desvignes T."/>
            <person name="Postlethwait J."/>
            <person name="Bobe J."/>
            <person name="Guiguen Y."/>
            <person name="Dirks R."/>
        </authorList>
    </citation>
    <scope>NUCLEOTIDE SEQUENCE</scope>
    <source>
        <strain evidence="1">Tag_6206</strain>
        <tissue evidence="1">Liver</tissue>
    </source>
</reference>
<organism evidence="1 2">
    <name type="scientific">Anguilla anguilla</name>
    <name type="common">European freshwater eel</name>
    <name type="synonym">Muraena anguilla</name>
    <dbReference type="NCBI Taxonomy" id="7936"/>
    <lineage>
        <taxon>Eukaryota</taxon>
        <taxon>Metazoa</taxon>
        <taxon>Chordata</taxon>
        <taxon>Craniata</taxon>
        <taxon>Vertebrata</taxon>
        <taxon>Euteleostomi</taxon>
        <taxon>Actinopterygii</taxon>
        <taxon>Neopterygii</taxon>
        <taxon>Teleostei</taxon>
        <taxon>Anguilliformes</taxon>
        <taxon>Anguillidae</taxon>
        <taxon>Anguilla</taxon>
    </lineage>
</organism>